<dbReference type="InterPro" id="IPR052527">
    <property type="entry name" value="Metal_cation-efflux_comp"/>
</dbReference>
<keyword evidence="3" id="KW-1133">Transmembrane helix</keyword>
<feature type="chain" id="PRO_5002216258" description="Protein-S-isoprenylcysteine O-methyltransferase" evidence="6">
    <location>
        <begin position="28"/>
        <end position="290"/>
    </location>
</feature>
<name>A0A0C9WS68_9AGAR</name>
<keyword evidence="2" id="KW-0812">Transmembrane</keyword>
<sequence>MLRILPYLGSKALLLLITALSVHISLSPPNPPVKKEDQNYFVQQLGIGSKTHTSLNPRNSPIIGIESPFEKVVLWVTFCSKLMVWAGVLLNIVAAAAVGCSGGNAPLAAAYLGSTCPVGSHLKLDGLPLESVGVHPALVVGTISTVVAAVLRVWCFKTLGPFFTFEITIRPKHHLITGGPYAWVRHPSYTGVYLTLFGASLALWSPETLNSTGCASQTPDWTASLGPIWHAWQRTFGMAFAGVWVAKCLFACHGMTTRMKKEDNALEATFRECWEDYAERVPWKLIPGIW</sequence>
<dbReference type="STRING" id="1095629.A0A0C9WS68"/>
<comment type="catalytic activity">
    <reaction evidence="5">
        <text>[protein]-C-terminal S-[(2E,6E)-farnesyl]-L-cysteine + S-adenosyl-L-methionine = [protein]-C-terminal S-[(2E,6E)-farnesyl]-L-cysteine methyl ester + S-adenosyl-L-homocysteine</text>
        <dbReference type="Rhea" id="RHEA:21672"/>
        <dbReference type="Rhea" id="RHEA-COMP:12125"/>
        <dbReference type="Rhea" id="RHEA-COMP:12126"/>
        <dbReference type="ChEBI" id="CHEBI:57856"/>
        <dbReference type="ChEBI" id="CHEBI:59789"/>
        <dbReference type="ChEBI" id="CHEBI:90510"/>
        <dbReference type="ChEBI" id="CHEBI:90511"/>
        <dbReference type="EC" id="2.1.1.100"/>
    </reaction>
</comment>
<dbReference type="PANTHER" id="PTHR43847:SF1">
    <property type="entry name" value="BLL3993 PROTEIN"/>
    <property type="match status" value="1"/>
</dbReference>
<reference evidence="7 8" key="1">
    <citation type="submission" date="2014-04" db="EMBL/GenBank/DDBJ databases">
        <authorList>
            <consortium name="DOE Joint Genome Institute"/>
            <person name="Kuo A."/>
            <person name="Kohler A."/>
            <person name="Nagy L.G."/>
            <person name="Floudas D."/>
            <person name="Copeland A."/>
            <person name="Barry K.W."/>
            <person name="Cichocki N."/>
            <person name="Veneault-Fourrey C."/>
            <person name="LaButti K."/>
            <person name="Lindquist E.A."/>
            <person name="Lipzen A."/>
            <person name="Lundell T."/>
            <person name="Morin E."/>
            <person name="Murat C."/>
            <person name="Sun H."/>
            <person name="Tunlid A."/>
            <person name="Henrissat B."/>
            <person name="Grigoriev I.V."/>
            <person name="Hibbett D.S."/>
            <person name="Martin F."/>
            <person name="Nordberg H.P."/>
            <person name="Cantor M.N."/>
            <person name="Hua S.X."/>
        </authorList>
    </citation>
    <scope>NUCLEOTIDE SEQUENCE [LARGE SCALE GENOMIC DNA]</scope>
    <source>
        <strain evidence="7 8">LaAM-08-1</strain>
    </source>
</reference>
<organism evidence="7 8">
    <name type="scientific">Laccaria amethystina LaAM-08-1</name>
    <dbReference type="NCBI Taxonomy" id="1095629"/>
    <lineage>
        <taxon>Eukaryota</taxon>
        <taxon>Fungi</taxon>
        <taxon>Dikarya</taxon>
        <taxon>Basidiomycota</taxon>
        <taxon>Agaricomycotina</taxon>
        <taxon>Agaricomycetes</taxon>
        <taxon>Agaricomycetidae</taxon>
        <taxon>Agaricales</taxon>
        <taxon>Agaricineae</taxon>
        <taxon>Hydnangiaceae</taxon>
        <taxon>Laccaria</taxon>
    </lineage>
</organism>
<gene>
    <name evidence="7" type="ORF">K443DRAFT_678254</name>
</gene>
<keyword evidence="8" id="KW-1185">Reference proteome</keyword>
<dbReference type="GO" id="GO:0032259">
    <property type="term" value="P:methylation"/>
    <property type="evidence" value="ECO:0007669"/>
    <property type="project" value="UniProtKB-KW"/>
</dbReference>
<comment type="subcellular location">
    <subcellularLocation>
        <location evidence="5">Endoplasmic reticulum membrane</location>
        <topology evidence="5">Multi-pass membrane protein</topology>
    </subcellularLocation>
    <subcellularLocation>
        <location evidence="1">Membrane</location>
        <topology evidence="1">Multi-pass membrane protein</topology>
    </subcellularLocation>
</comment>
<dbReference type="GO" id="GO:0005789">
    <property type="term" value="C:endoplasmic reticulum membrane"/>
    <property type="evidence" value="ECO:0007669"/>
    <property type="project" value="UniProtKB-SubCell"/>
</dbReference>
<proteinExistence type="inferred from homology"/>
<dbReference type="HOGENOM" id="CLU_065200_6_0_1"/>
<reference evidence="8" key="2">
    <citation type="submission" date="2015-01" db="EMBL/GenBank/DDBJ databases">
        <title>Evolutionary Origins and Diversification of the Mycorrhizal Mutualists.</title>
        <authorList>
            <consortium name="DOE Joint Genome Institute"/>
            <consortium name="Mycorrhizal Genomics Consortium"/>
            <person name="Kohler A."/>
            <person name="Kuo A."/>
            <person name="Nagy L.G."/>
            <person name="Floudas D."/>
            <person name="Copeland A."/>
            <person name="Barry K.W."/>
            <person name="Cichocki N."/>
            <person name="Veneault-Fourrey C."/>
            <person name="LaButti K."/>
            <person name="Lindquist E.A."/>
            <person name="Lipzen A."/>
            <person name="Lundell T."/>
            <person name="Morin E."/>
            <person name="Murat C."/>
            <person name="Riley R."/>
            <person name="Ohm R."/>
            <person name="Sun H."/>
            <person name="Tunlid A."/>
            <person name="Henrissat B."/>
            <person name="Grigoriev I.V."/>
            <person name="Hibbett D.S."/>
            <person name="Martin F."/>
        </authorList>
    </citation>
    <scope>NUCLEOTIDE SEQUENCE [LARGE SCALE GENOMIC DNA]</scope>
    <source>
        <strain evidence="8">LaAM-08-1</strain>
    </source>
</reference>
<dbReference type="AlphaFoldDB" id="A0A0C9WS68"/>
<dbReference type="PANTHER" id="PTHR43847">
    <property type="entry name" value="BLL3993 PROTEIN"/>
    <property type="match status" value="1"/>
</dbReference>
<protein>
    <recommendedName>
        <fullName evidence="5">Protein-S-isoprenylcysteine O-methyltransferase</fullName>
        <ecNumber evidence="5">2.1.1.100</ecNumber>
    </recommendedName>
</protein>
<dbReference type="EMBL" id="KN838604">
    <property type="protein sequence ID" value="KIK01585.1"/>
    <property type="molecule type" value="Genomic_DNA"/>
</dbReference>
<dbReference type="Proteomes" id="UP000054477">
    <property type="component" value="Unassembled WGS sequence"/>
</dbReference>
<evidence type="ECO:0000256" key="6">
    <source>
        <dbReference type="SAM" id="SignalP"/>
    </source>
</evidence>
<keyword evidence="5" id="KW-0256">Endoplasmic reticulum</keyword>
<evidence type="ECO:0000256" key="2">
    <source>
        <dbReference type="ARBA" id="ARBA00022692"/>
    </source>
</evidence>
<dbReference type="Pfam" id="PF04140">
    <property type="entry name" value="ICMT"/>
    <property type="match status" value="1"/>
</dbReference>
<evidence type="ECO:0000256" key="4">
    <source>
        <dbReference type="ARBA" id="ARBA00023136"/>
    </source>
</evidence>
<keyword evidence="5" id="KW-0489">Methyltransferase</keyword>
<keyword evidence="5" id="KW-0949">S-adenosyl-L-methionine</keyword>
<evidence type="ECO:0000313" key="7">
    <source>
        <dbReference type="EMBL" id="KIK01585.1"/>
    </source>
</evidence>
<dbReference type="GO" id="GO:0004671">
    <property type="term" value="F:protein C-terminal S-isoprenylcysteine carboxyl O-methyltransferase activity"/>
    <property type="evidence" value="ECO:0007669"/>
    <property type="project" value="UniProtKB-EC"/>
</dbReference>
<accession>A0A0C9WS68</accession>
<keyword evidence="4" id="KW-0472">Membrane</keyword>
<evidence type="ECO:0000256" key="1">
    <source>
        <dbReference type="ARBA" id="ARBA00004141"/>
    </source>
</evidence>
<comment type="similarity">
    <text evidence="5">Belongs to the class VI-like SAM-binding methyltransferase superfamily. Isoprenylcysteine carboxyl methyltransferase family.</text>
</comment>
<evidence type="ECO:0000256" key="3">
    <source>
        <dbReference type="ARBA" id="ARBA00022989"/>
    </source>
</evidence>
<feature type="signal peptide" evidence="6">
    <location>
        <begin position="1"/>
        <end position="27"/>
    </location>
</feature>
<keyword evidence="5" id="KW-0808">Transferase</keyword>
<dbReference type="OrthoDB" id="422086at2759"/>
<dbReference type="Gene3D" id="1.20.120.1630">
    <property type="match status" value="1"/>
</dbReference>
<dbReference type="EC" id="2.1.1.100" evidence="5"/>
<keyword evidence="6" id="KW-0732">Signal</keyword>
<dbReference type="InterPro" id="IPR007269">
    <property type="entry name" value="ICMT_MeTrfase"/>
</dbReference>
<evidence type="ECO:0000256" key="5">
    <source>
        <dbReference type="RuleBase" id="RU362022"/>
    </source>
</evidence>
<evidence type="ECO:0000313" key="8">
    <source>
        <dbReference type="Proteomes" id="UP000054477"/>
    </source>
</evidence>